<name>A0AAP4BBA7_9FIRM</name>
<gene>
    <name evidence="2" type="ORF">QJ036_08410</name>
</gene>
<keyword evidence="1" id="KW-0732">Signal</keyword>
<dbReference type="AlphaFoldDB" id="A0AAP4BBA7"/>
<dbReference type="Proteomes" id="UP001300383">
    <property type="component" value="Unassembled WGS sequence"/>
</dbReference>
<keyword evidence="3" id="KW-1185">Reference proteome</keyword>
<evidence type="ECO:0000313" key="3">
    <source>
        <dbReference type="Proteomes" id="UP001300383"/>
    </source>
</evidence>
<dbReference type="EMBL" id="JASGBQ010000013">
    <property type="protein sequence ID" value="MDI9242490.1"/>
    <property type="molecule type" value="Genomic_DNA"/>
</dbReference>
<organism evidence="2 3">
    <name type="scientific">Fusibacillus kribbianus</name>
    <dbReference type="NCBI Taxonomy" id="3044208"/>
    <lineage>
        <taxon>Bacteria</taxon>
        <taxon>Bacillati</taxon>
        <taxon>Bacillota</taxon>
        <taxon>Clostridia</taxon>
        <taxon>Lachnospirales</taxon>
        <taxon>Lachnospiraceae</taxon>
        <taxon>Fusibacillus</taxon>
    </lineage>
</organism>
<evidence type="ECO:0000256" key="1">
    <source>
        <dbReference type="SAM" id="SignalP"/>
    </source>
</evidence>
<sequence length="164" mass="17994">MQKSMKCLVSSILLCVLLAGCSAGESGSSDKQQEGIAVEHTAGSVESAPTVEELEESKIETAYGTLYYPKQWEEYVTTEQQENGDTIVVSFIATLHNTSYRLFEVTIGGTEGAAAGELTDNGGTKRTVYMQVYELEGDSELTATEQNRLYAMQEDLNYLIDHLE</sequence>
<protein>
    <recommendedName>
        <fullName evidence="4">Lipoprotein</fullName>
    </recommendedName>
</protein>
<dbReference type="PROSITE" id="PS51257">
    <property type="entry name" value="PROKAR_LIPOPROTEIN"/>
    <property type="match status" value="1"/>
</dbReference>
<proteinExistence type="predicted"/>
<comment type="caution">
    <text evidence="2">The sequence shown here is derived from an EMBL/GenBank/DDBJ whole genome shotgun (WGS) entry which is preliminary data.</text>
</comment>
<feature type="signal peptide" evidence="1">
    <location>
        <begin position="1"/>
        <end position="23"/>
    </location>
</feature>
<accession>A0AAP4BBA7</accession>
<evidence type="ECO:0008006" key="4">
    <source>
        <dbReference type="Google" id="ProtNLM"/>
    </source>
</evidence>
<reference evidence="2 3" key="1">
    <citation type="submission" date="2023-05" db="EMBL/GenBank/DDBJ databases">
        <title>[ruminococcus] sp. nov., isolated from a pig farm feces dump.</title>
        <authorList>
            <person name="Chang Y.-H."/>
        </authorList>
    </citation>
    <scope>NUCLEOTIDE SEQUENCE [LARGE SCALE GENOMIC DNA]</scope>
    <source>
        <strain evidence="2 3">YH-rum2234</strain>
    </source>
</reference>
<dbReference type="RefSeq" id="WP_283230938.1">
    <property type="nucleotide sequence ID" value="NZ_JASGBQ010000013.1"/>
</dbReference>
<evidence type="ECO:0000313" key="2">
    <source>
        <dbReference type="EMBL" id="MDI9242490.1"/>
    </source>
</evidence>
<feature type="chain" id="PRO_5042822583" description="Lipoprotein" evidence="1">
    <location>
        <begin position="24"/>
        <end position="164"/>
    </location>
</feature>